<reference evidence="3 4" key="1">
    <citation type="submission" date="2015-07" db="EMBL/GenBank/DDBJ databases">
        <title>Genome sequence of Levilinea saccharolytica DSM 16555.</title>
        <authorList>
            <person name="Hemp J."/>
            <person name="Ward L.M."/>
            <person name="Pace L.A."/>
            <person name="Fischer W.W."/>
        </authorList>
    </citation>
    <scope>NUCLEOTIDE SEQUENCE [LARGE SCALE GENOMIC DNA]</scope>
    <source>
        <strain evidence="3 4">KIBI-1</strain>
    </source>
</reference>
<proteinExistence type="predicted"/>
<dbReference type="PANTHER" id="PTHR43685">
    <property type="entry name" value="GLYCOSYLTRANSFERASE"/>
    <property type="match status" value="1"/>
</dbReference>
<dbReference type="AlphaFoldDB" id="A0A0P6Y3M5"/>
<protein>
    <recommendedName>
        <fullName evidence="2">Glycosyltransferase 2-like domain-containing protein</fullName>
    </recommendedName>
</protein>
<keyword evidence="1" id="KW-1133">Transmembrane helix</keyword>
<evidence type="ECO:0000259" key="2">
    <source>
        <dbReference type="Pfam" id="PF00535"/>
    </source>
</evidence>
<dbReference type="InterPro" id="IPR050834">
    <property type="entry name" value="Glycosyltransf_2"/>
</dbReference>
<name>A0A0P6Y3M5_9CHLR</name>
<dbReference type="SUPFAM" id="SSF53448">
    <property type="entry name" value="Nucleotide-diphospho-sugar transferases"/>
    <property type="match status" value="1"/>
</dbReference>
<evidence type="ECO:0000256" key="1">
    <source>
        <dbReference type="SAM" id="Phobius"/>
    </source>
</evidence>
<keyword evidence="4" id="KW-1185">Reference proteome</keyword>
<dbReference type="EMBL" id="LGCM01000048">
    <property type="protein sequence ID" value="KPL79544.1"/>
    <property type="molecule type" value="Genomic_DNA"/>
</dbReference>
<feature type="domain" description="Glycosyltransferase 2-like" evidence="2">
    <location>
        <begin position="3"/>
        <end position="127"/>
    </location>
</feature>
<keyword evidence="1" id="KW-0472">Membrane</keyword>
<dbReference type="OrthoDB" id="9813495at2"/>
<dbReference type="Pfam" id="PF00535">
    <property type="entry name" value="Glycos_transf_2"/>
    <property type="match status" value="1"/>
</dbReference>
<dbReference type="Gene3D" id="3.90.550.10">
    <property type="entry name" value="Spore Coat Polysaccharide Biosynthesis Protein SpsA, Chain A"/>
    <property type="match status" value="1"/>
</dbReference>
<dbReference type="Proteomes" id="UP000050501">
    <property type="component" value="Unassembled WGS sequence"/>
</dbReference>
<evidence type="ECO:0000313" key="3">
    <source>
        <dbReference type="EMBL" id="KPL79544.1"/>
    </source>
</evidence>
<dbReference type="RefSeq" id="WP_062418389.1">
    <property type="nucleotide sequence ID" value="NZ_DF967974.1"/>
</dbReference>
<dbReference type="PANTHER" id="PTHR43685:SF2">
    <property type="entry name" value="GLYCOSYLTRANSFERASE 2-LIKE DOMAIN-CONTAINING PROTEIN"/>
    <property type="match status" value="1"/>
</dbReference>
<dbReference type="STRING" id="229921.ADN01_14325"/>
<feature type="transmembrane region" description="Helical" evidence="1">
    <location>
        <begin position="241"/>
        <end position="261"/>
    </location>
</feature>
<dbReference type="InterPro" id="IPR029044">
    <property type="entry name" value="Nucleotide-diphossugar_trans"/>
</dbReference>
<dbReference type="PATRIC" id="fig|229921.5.peg.2034"/>
<organism evidence="3 4">
    <name type="scientific">Levilinea saccharolytica</name>
    <dbReference type="NCBI Taxonomy" id="229921"/>
    <lineage>
        <taxon>Bacteria</taxon>
        <taxon>Bacillati</taxon>
        <taxon>Chloroflexota</taxon>
        <taxon>Anaerolineae</taxon>
        <taxon>Anaerolineales</taxon>
        <taxon>Anaerolineaceae</taxon>
        <taxon>Levilinea</taxon>
    </lineage>
</organism>
<comment type="caution">
    <text evidence="3">The sequence shown here is derived from an EMBL/GenBank/DDBJ whole genome shotgun (WGS) entry which is preliminary data.</text>
</comment>
<evidence type="ECO:0000313" key="4">
    <source>
        <dbReference type="Proteomes" id="UP000050501"/>
    </source>
</evidence>
<feature type="transmembrane region" description="Helical" evidence="1">
    <location>
        <begin position="267"/>
        <end position="284"/>
    </location>
</feature>
<gene>
    <name evidence="3" type="ORF">ADN01_14325</name>
</gene>
<dbReference type="InterPro" id="IPR001173">
    <property type="entry name" value="Glyco_trans_2-like"/>
</dbReference>
<sequence>MISVIMICRNQSWNIARLIESVLQETAGFPNTQITLLDSLSTDSTVEIARRYPINILRFLPGARLTPNIGRYIGHSVSQGDYLLFLDGDMQLSRGWVEQALAVFAAQPQVAVITGATVDVPKNSDTVVEDESLLPTDPAQIPLPFIGGAGMYRRAVLDKIGTFNPWLKSEGEPELCIRIRQKGYQVIMLDRPMVYHFSDPTDKISTMIGRWRRRLYMGFGQNLRNKLGTEYFWPYFWERGYGCAPLLVLALGAATFATSLITRQAGWFLAWLGLVILVLIADALRKKSLYRMVYSLVQRTLVTAGTVRGFFITPQRPEDFPMQYEVIQQASPTADKDS</sequence>
<keyword evidence="1" id="KW-0812">Transmembrane</keyword>
<accession>A0A0P6Y3M5</accession>